<protein>
    <recommendedName>
        <fullName evidence="3">DUF4272 domain-containing protein</fullName>
    </recommendedName>
</protein>
<dbReference type="Pfam" id="PF14094">
    <property type="entry name" value="DUF4272"/>
    <property type="match status" value="1"/>
</dbReference>
<gene>
    <name evidence="1" type="ORF">H6P87_00157</name>
</gene>
<proteinExistence type="predicted"/>
<evidence type="ECO:0000313" key="1">
    <source>
        <dbReference type="EMBL" id="QQV74621.1"/>
    </source>
</evidence>
<evidence type="ECO:0008006" key="3">
    <source>
        <dbReference type="Google" id="ProtNLM"/>
    </source>
</evidence>
<dbReference type="EMBL" id="CP060138">
    <property type="protein sequence ID" value="QQV74621.1"/>
    <property type="molecule type" value="Genomic_DNA"/>
</dbReference>
<dbReference type="RefSeq" id="WP_202069642.1">
    <property type="nucleotide sequence ID" value="NZ_CP060138.2"/>
</dbReference>
<dbReference type="Proteomes" id="UP000595296">
    <property type="component" value="Chromosome"/>
</dbReference>
<keyword evidence="2" id="KW-1185">Reference proteome</keyword>
<reference evidence="1 2" key="1">
    <citation type="journal article" date="2021" name="Int. J. Syst. Evol. Microbiol.">
        <title>Characterization of a novel transitional group Rickettsia species (Rickettsia tillamookensis sp. nov.) from the western black-legged tick, Ixodes pacificus.</title>
        <authorList>
            <person name="Gauthier D.T."/>
            <person name="Karpathy S.E."/>
            <person name="Grizzard S.L."/>
            <person name="Batra D."/>
            <person name="Rowe L.A."/>
            <person name="Paddock C.D."/>
        </authorList>
    </citation>
    <scope>NUCLEOTIDE SEQUENCE [LARGE SCALE GENOMIC DNA]</scope>
    <source>
        <strain evidence="1 2">Tillamook 23</strain>
    </source>
</reference>
<evidence type="ECO:0000313" key="2">
    <source>
        <dbReference type="Proteomes" id="UP000595296"/>
    </source>
</evidence>
<sequence>MLSNIAKERKKKSLETLRKEGVPYLEFFPPYDKCKLRTKEEISIRALCLMVIALRAEGLNKQEAWQIAEELAITNDFSPKELTFLNKENSPPQDKVNFLWRYESLWILLWVLGYIKELKRPEDICDVPEAVSIIKERKRDKFIKEATLKPVSEILDVADLTFRYHWAVRNAWIKNEKPPAKLDSSVIYERRYALEWVLNNYNEDWDNIDTPT</sequence>
<accession>A0A9E6SPY9</accession>
<organism evidence="1 2">
    <name type="scientific">Rickettsia tillamookensis</name>
    <dbReference type="NCBI Taxonomy" id="2761623"/>
    <lineage>
        <taxon>Bacteria</taxon>
        <taxon>Pseudomonadati</taxon>
        <taxon>Pseudomonadota</taxon>
        <taxon>Alphaproteobacteria</taxon>
        <taxon>Rickettsiales</taxon>
        <taxon>Rickettsiaceae</taxon>
        <taxon>Rickettsieae</taxon>
        <taxon>Rickettsia</taxon>
        <taxon>spotted fever group</taxon>
    </lineage>
</organism>
<name>A0A9E6SPY9_9RICK</name>
<dbReference type="InterPro" id="IPR025368">
    <property type="entry name" value="DUF4272"/>
</dbReference>